<accession>A0A6A6BUJ7</accession>
<evidence type="ECO:0000256" key="3">
    <source>
        <dbReference type="ARBA" id="ARBA00022701"/>
    </source>
</evidence>
<evidence type="ECO:0000313" key="8">
    <source>
        <dbReference type="EMBL" id="KAF2146477.1"/>
    </source>
</evidence>
<evidence type="ECO:0000256" key="6">
    <source>
        <dbReference type="SAM" id="MobiDB-lite"/>
    </source>
</evidence>
<feature type="compositionally biased region" description="Polar residues" evidence="6">
    <location>
        <begin position="511"/>
        <end position="521"/>
    </location>
</feature>
<keyword evidence="4" id="KW-0175">Coiled coil</keyword>
<feature type="compositionally biased region" description="Basic and acidic residues" evidence="6">
    <location>
        <begin position="100"/>
        <end position="118"/>
    </location>
</feature>
<evidence type="ECO:0000256" key="5">
    <source>
        <dbReference type="ARBA" id="ARBA00023212"/>
    </source>
</evidence>
<comment type="subcellular location">
    <subcellularLocation>
        <location evidence="1">Cytoplasm</location>
        <location evidence="1">Cytoskeleton</location>
    </subcellularLocation>
</comment>
<feature type="compositionally biased region" description="Basic and acidic residues" evidence="6">
    <location>
        <begin position="522"/>
        <end position="533"/>
    </location>
</feature>
<name>A0A6A6BUJ7_9PEZI</name>
<feature type="region of interest" description="Disordered" evidence="6">
    <location>
        <begin position="147"/>
        <end position="166"/>
    </location>
</feature>
<feature type="region of interest" description="Disordered" evidence="6">
    <location>
        <begin position="294"/>
        <end position="315"/>
    </location>
</feature>
<feature type="compositionally biased region" description="Basic and acidic residues" evidence="6">
    <location>
        <begin position="444"/>
        <end position="461"/>
    </location>
</feature>
<organism evidence="8 9">
    <name type="scientific">Aplosporella prunicola CBS 121167</name>
    <dbReference type="NCBI Taxonomy" id="1176127"/>
    <lineage>
        <taxon>Eukaryota</taxon>
        <taxon>Fungi</taxon>
        <taxon>Dikarya</taxon>
        <taxon>Ascomycota</taxon>
        <taxon>Pezizomycotina</taxon>
        <taxon>Dothideomycetes</taxon>
        <taxon>Dothideomycetes incertae sedis</taxon>
        <taxon>Botryosphaeriales</taxon>
        <taxon>Aplosporellaceae</taxon>
        <taxon>Aplosporella</taxon>
    </lineage>
</organism>
<dbReference type="AlphaFoldDB" id="A0A6A6BUJ7"/>
<evidence type="ECO:0000256" key="4">
    <source>
        <dbReference type="ARBA" id="ARBA00023054"/>
    </source>
</evidence>
<feature type="region of interest" description="Disordered" evidence="6">
    <location>
        <begin position="1"/>
        <end position="118"/>
    </location>
</feature>
<feature type="compositionally biased region" description="Polar residues" evidence="6">
    <location>
        <begin position="51"/>
        <end position="61"/>
    </location>
</feature>
<protein>
    <recommendedName>
        <fullName evidence="7">CLIP1 zinc knuckle domain-containing protein</fullName>
    </recommendedName>
</protein>
<dbReference type="RefSeq" id="XP_033402186.1">
    <property type="nucleotide sequence ID" value="XM_033539623.1"/>
</dbReference>
<feature type="compositionally biased region" description="Low complexity" evidence="6">
    <location>
        <begin position="556"/>
        <end position="576"/>
    </location>
</feature>
<feature type="domain" description="CLIP1 zinc knuckle" evidence="7">
    <location>
        <begin position="471"/>
        <end position="486"/>
    </location>
</feature>
<dbReference type="OrthoDB" id="2130750at2759"/>
<keyword evidence="2" id="KW-0963">Cytoplasm</keyword>
<evidence type="ECO:0000256" key="2">
    <source>
        <dbReference type="ARBA" id="ARBA00022490"/>
    </source>
</evidence>
<feature type="region of interest" description="Disordered" evidence="6">
    <location>
        <begin position="497"/>
        <end position="594"/>
    </location>
</feature>
<keyword evidence="3" id="KW-0493">Microtubule</keyword>
<sequence length="629" mass="69212">MGAGARAPKRPESPLRQPSKVATTPGRTPNGRNLSLGLSKSQMGAPPKFSPTPSRSMSMRTPQPRKPTISRANSSVADTADEDDMTSEGGQSSAFNPFNPKEEEMERLQKKLDETEAALKDRENQLKEQASSLADMESSLIEIQNLLPTDDEDLPQSVRDGEPEDSDVGHLRVLLREKNERISILTAEFDMHRADFRQTIDALEMATSETVRVYEQRVEDLMAEIRELHERSEDVDSVAEQLKQLEELVQELEEGLEDARRGEAEARGEVEFLRGEVERGRSELRREREKAAAALKGATAAADGSPLSPGGTPREIEQRDDEIRGLKAIIQSLSAGGDLASPGLEIPRSPLTSSSNDAAMAELRSSVDRMERENEELRGLIERKAFREEELEREVENLRTQTSEINPARDSVISNTQSERSRLRDSKSTVVSWRGYQKSQAAQRESERQQLGRMPEAENDGRSSSAGQSELWCEICETGGHDILNCTNDLGGARRDDMLHPNEHHNELHLTPSNHSHLSARTSDDEREHRMEAEQAAAITTPAPSDSVTSGMRKLSVSSADFDAAAANSPSPAVKQPAPPSQPPQAALPNPFEEGLVAGKGQAVDADKWCALCERDGHDATACPFDDIL</sequence>
<evidence type="ECO:0000313" key="9">
    <source>
        <dbReference type="Proteomes" id="UP000799438"/>
    </source>
</evidence>
<keyword evidence="9" id="KW-1185">Reference proteome</keyword>
<dbReference type="GeneID" id="54297119"/>
<dbReference type="Pfam" id="PF16641">
    <property type="entry name" value="CLIP1_ZNF"/>
    <property type="match status" value="2"/>
</dbReference>
<dbReference type="Proteomes" id="UP000799438">
    <property type="component" value="Unassembled WGS sequence"/>
</dbReference>
<feature type="compositionally biased region" description="Polar residues" evidence="6">
    <location>
        <begin position="20"/>
        <end position="42"/>
    </location>
</feature>
<dbReference type="InterPro" id="IPR032108">
    <property type="entry name" value="CLIP1_ZNF"/>
</dbReference>
<dbReference type="EMBL" id="ML995475">
    <property type="protein sequence ID" value="KAF2146477.1"/>
    <property type="molecule type" value="Genomic_DNA"/>
</dbReference>
<evidence type="ECO:0000256" key="1">
    <source>
        <dbReference type="ARBA" id="ARBA00004245"/>
    </source>
</evidence>
<keyword evidence="5" id="KW-0206">Cytoskeleton</keyword>
<feature type="region of interest" description="Disordered" evidence="6">
    <location>
        <begin position="397"/>
        <end position="468"/>
    </location>
</feature>
<proteinExistence type="predicted"/>
<evidence type="ECO:0000259" key="7">
    <source>
        <dbReference type="Pfam" id="PF16641"/>
    </source>
</evidence>
<feature type="compositionally biased region" description="Basic and acidic residues" evidence="6">
    <location>
        <begin position="497"/>
        <end position="508"/>
    </location>
</feature>
<reference evidence="8" key="1">
    <citation type="journal article" date="2020" name="Stud. Mycol.">
        <title>101 Dothideomycetes genomes: a test case for predicting lifestyles and emergence of pathogens.</title>
        <authorList>
            <person name="Haridas S."/>
            <person name="Albert R."/>
            <person name="Binder M."/>
            <person name="Bloem J."/>
            <person name="Labutti K."/>
            <person name="Salamov A."/>
            <person name="Andreopoulos B."/>
            <person name="Baker S."/>
            <person name="Barry K."/>
            <person name="Bills G."/>
            <person name="Bluhm B."/>
            <person name="Cannon C."/>
            <person name="Castanera R."/>
            <person name="Culley D."/>
            <person name="Daum C."/>
            <person name="Ezra D."/>
            <person name="Gonzalez J."/>
            <person name="Henrissat B."/>
            <person name="Kuo A."/>
            <person name="Liang C."/>
            <person name="Lipzen A."/>
            <person name="Lutzoni F."/>
            <person name="Magnuson J."/>
            <person name="Mondo S."/>
            <person name="Nolan M."/>
            <person name="Ohm R."/>
            <person name="Pangilinan J."/>
            <person name="Park H.-J."/>
            <person name="Ramirez L."/>
            <person name="Alfaro M."/>
            <person name="Sun H."/>
            <person name="Tritt A."/>
            <person name="Yoshinaga Y."/>
            <person name="Zwiers L.-H."/>
            <person name="Turgeon B."/>
            <person name="Goodwin S."/>
            <person name="Spatafora J."/>
            <person name="Crous P."/>
            <person name="Grigoriev I."/>
        </authorList>
    </citation>
    <scope>NUCLEOTIDE SEQUENCE</scope>
    <source>
        <strain evidence="8">CBS 121167</strain>
    </source>
</reference>
<dbReference type="Gene3D" id="1.20.120.330">
    <property type="entry name" value="Nucleotidyltransferases domain 2"/>
    <property type="match status" value="1"/>
</dbReference>
<gene>
    <name evidence="8" type="ORF">K452DRAFT_282650</name>
</gene>
<feature type="domain" description="CLIP1 zinc knuckle" evidence="7">
    <location>
        <begin position="608"/>
        <end position="623"/>
    </location>
</feature>
<dbReference type="GO" id="GO:0005874">
    <property type="term" value="C:microtubule"/>
    <property type="evidence" value="ECO:0007669"/>
    <property type="project" value="UniProtKB-KW"/>
</dbReference>